<comment type="caution">
    <text evidence="1">The sequence shown here is derived from an EMBL/GenBank/DDBJ whole genome shotgun (WGS) entry which is preliminary data.</text>
</comment>
<accession>A0A7W8MWG3</accession>
<proteinExistence type="predicted"/>
<name>A0A7W8MWG3_9BACL</name>
<protein>
    <submittedName>
        <fullName evidence="1">Uncharacterized protein</fullName>
    </submittedName>
</protein>
<evidence type="ECO:0000313" key="1">
    <source>
        <dbReference type="EMBL" id="MBB5326369.1"/>
    </source>
</evidence>
<dbReference type="RefSeq" id="WP_183256510.1">
    <property type="nucleotide sequence ID" value="NZ_JACHEP010000040.1"/>
</dbReference>
<dbReference type="AlphaFoldDB" id="A0A7W8MWG3"/>
<dbReference type="EMBL" id="JACHEP010000040">
    <property type="protein sequence ID" value="MBB5326369.1"/>
    <property type="molecule type" value="Genomic_DNA"/>
</dbReference>
<reference evidence="1 2" key="1">
    <citation type="submission" date="2020-08" db="EMBL/GenBank/DDBJ databases">
        <title>Genomic Encyclopedia of Type Strains, Phase IV (KMG-IV): sequencing the most valuable type-strain genomes for metagenomic binning, comparative biology and taxonomic classification.</title>
        <authorList>
            <person name="Goeker M."/>
        </authorList>
    </citation>
    <scope>NUCLEOTIDE SEQUENCE [LARGE SCALE GENOMIC DNA]</scope>
    <source>
        <strain evidence="1 2">DSM 16325</strain>
    </source>
</reference>
<organism evidence="1 2">
    <name type="scientific">Anoxybacteroides tepidamans</name>
    <dbReference type="NCBI Taxonomy" id="265948"/>
    <lineage>
        <taxon>Bacteria</taxon>
        <taxon>Bacillati</taxon>
        <taxon>Bacillota</taxon>
        <taxon>Bacilli</taxon>
        <taxon>Bacillales</taxon>
        <taxon>Anoxybacillaceae</taxon>
        <taxon>Anoxybacteroides</taxon>
    </lineage>
</organism>
<evidence type="ECO:0000313" key="2">
    <source>
        <dbReference type="Proteomes" id="UP000520011"/>
    </source>
</evidence>
<gene>
    <name evidence="1" type="ORF">HNQ34_003522</name>
</gene>
<keyword evidence="2" id="KW-1185">Reference proteome</keyword>
<dbReference type="Proteomes" id="UP000520011">
    <property type="component" value="Unassembled WGS sequence"/>
</dbReference>
<sequence length="73" mass="8311">MEIKKAIGENLLFTPRGLSRFVETQIHSMALCFACVLLKICSLAKQINAKFIFPSLKKPLSLIFLLFIAKKER</sequence>